<dbReference type="AlphaFoldDB" id="A0A8H5C954"/>
<dbReference type="EMBL" id="JAACJK010000057">
    <property type="protein sequence ID" value="KAF5336999.1"/>
    <property type="molecule type" value="Genomic_DNA"/>
</dbReference>
<proteinExistence type="predicted"/>
<sequence length="276" mass="31276">MQELTEVEAAAERAADGHEALCTLDAGCDCEEYRRRIPQSIPSPLNEGPMHPKNADPSPAPTPAKVAVSAYRRWWKTQDKFFLKICRMIEQIHGGAYPNDHGQAFPETDPVGRTTLMHACYQGNVDAGNVLLLCPSVDQSILDHKDRSALWHAIRAIGRHAYLPSEKSSYEGIELLLRRSQWTVSMIRKVLIGRDGHVWAMDLLGVAVHESPLKGLFDPELSPMTFSAFNWFIEDTDTIILLAFAHRFRKYTDTPHSMFTRILINCWVIPKPPWFL</sequence>
<organism evidence="2 3">
    <name type="scientific">Ephemerocybe angulata</name>
    <dbReference type="NCBI Taxonomy" id="980116"/>
    <lineage>
        <taxon>Eukaryota</taxon>
        <taxon>Fungi</taxon>
        <taxon>Dikarya</taxon>
        <taxon>Basidiomycota</taxon>
        <taxon>Agaricomycotina</taxon>
        <taxon>Agaricomycetes</taxon>
        <taxon>Agaricomycetidae</taxon>
        <taxon>Agaricales</taxon>
        <taxon>Agaricineae</taxon>
        <taxon>Psathyrellaceae</taxon>
        <taxon>Ephemerocybe</taxon>
    </lineage>
</organism>
<evidence type="ECO:0000313" key="3">
    <source>
        <dbReference type="Proteomes" id="UP000541558"/>
    </source>
</evidence>
<keyword evidence="3" id="KW-1185">Reference proteome</keyword>
<reference evidence="2 3" key="1">
    <citation type="journal article" date="2020" name="ISME J.">
        <title>Uncovering the hidden diversity of litter-decomposition mechanisms in mushroom-forming fungi.</title>
        <authorList>
            <person name="Floudas D."/>
            <person name="Bentzer J."/>
            <person name="Ahren D."/>
            <person name="Johansson T."/>
            <person name="Persson P."/>
            <person name="Tunlid A."/>
        </authorList>
    </citation>
    <scope>NUCLEOTIDE SEQUENCE [LARGE SCALE GENOMIC DNA]</scope>
    <source>
        <strain evidence="2 3">CBS 175.51</strain>
    </source>
</reference>
<dbReference type="SUPFAM" id="SSF48403">
    <property type="entry name" value="Ankyrin repeat"/>
    <property type="match status" value="1"/>
</dbReference>
<evidence type="ECO:0000256" key="1">
    <source>
        <dbReference type="SAM" id="MobiDB-lite"/>
    </source>
</evidence>
<comment type="caution">
    <text evidence="2">The sequence shown here is derived from an EMBL/GenBank/DDBJ whole genome shotgun (WGS) entry which is preliminary data.</text>
</comment>
<name>A0A8H5C954_9AGAR</name>
<dbReference type="InterPro" id="IPR036770">
    <property type="entry name" value="Ankyrin_rpt-contain_sf"/>
</dbReference>
<accession>A0A8H5C954</accession>
<evidence type="ECO:0000313" key="2">
    <source>
        <dbReference type="EMBL" id="KAF5336999.1"/>
    </source>
</evidence>
<dbReference type="OrthoDB" id="3128464at2759"/>
<protein>
    <submittedName>
        <fullName evidence="2">Uncharacterized protein</fullName>
    </submittedName>
</protein>
<feature type="region of interest" description="Disordered" evidence="1">
    <location>
        <begin position="39"/>
        <end position="63"/>
    </location>
</feature>
<gene>
    <name evidence="2" type="ORF">D9611_002910</name>
</gene>
<dbReference type="Proteomes" id="UP000541558">
    <property type="component" value="Unassembled WGS sequence"/>
</dbReference>